<proteinExistence type="inferred from homology"/>
<dbReference type="PANTHER" id="PTHR47972">
    <property type="entry name" value="KINESIN-LIKE PROTEIN KLP-3"/>
    <property type="match status" value="1"/>
</dbReference>
<dbReference type="GO" id="GO:0008017">
    <property type="term" value="F:microtubule binding"/>
    <property type="evidence" value="ECO:0007669"/>
    <property type="project" value="InterPro"/>
</dbReference>
<evidence type="ECO:0000256" key="3">
    <source>
        <dbReference type="ARBA" id="ARBA00022840"/>
    </source>
</evidence>
<dbReference type="EMBL" id="LUCH01003190">
    <property type="protein sequence ID" value="KAF5400437.1"/>
    <property type="molecule type" value="Genomic_DNA"/>
</dbReference>
<accession>A0A8J4TEG5</accession>
<protein>
    <submittedName>
        <fullName evidence="9">Kinesin motor domain protein</fullName>
    </submittedName>
</protein>
<dbReference type="GO" id="GO:0007018">
    <property type="term" value="P:microtubule-based movement"/>
    <property type="evidence" value="ECO:0007669"/>
    <property type="project" value="InterPro"/>
</dbReference>
<dbReference type="SMART" id="SM00129">
    <property type="entry name" value="KISc"/>
    <property type="match status" value="1"/>
</dbReference>
<evidence type="ECO:0000259" key="8">
    <source>
        <dbReference type="PROSITE" id="PS50067"/>
    </source>
</evidence>
<dbReference type="AlphaFoldDB" id="A0A8J4TEG5"/>
<keyword evidence="4" id="KW-0963">Cytoplasm</keyword>
<feature type="coiled-coil region" evidence="6">
    <location>
        <begin position="341"/>
        <end position="389"/>
    </location>
</feature>
<dbReference type="Gene3D" id="3.40.850.10">
    <property type="entry name" value="Kinesin motor domain"/>
    <property type="match status" value="1"/>
</dbReference>
<dbReference type="InterPro" id="IPR027417">
    <property type="entry name" value="P-loop_NTPase"/>
</dbReference>
<evidence type="ECO:0000313" key="10">
    <source>
        <dbReference type="Proteomes" id="UP000748531"/>
    </source>
</evidence>
<dbReference type="InterPro" id="IPR001752">
    <property type="entry name" value="Kinesin_motor_dom"/>
</dbReference>
<keyword evidence="2 5" id="KW-0547">Nucleotide-binding</keyword>
<keyword evidence="10" id="KW-1185">Reference proteome</keyword>
<evidence type="ECO:0000256" key="2">
    <source>
        <dbReference type="ARBA" id="ARBA00022741"/>
    </source>
</evidence>
<evidence type="ECO:0000256" key="5">
    <source>
        <dbReference type="PROSITE-ProRule" id="PRU00283"/>
    </source>
</evidence>
<dbReference type="Proteomes" id="UP000748531">
    <property type="component" value="Unassembled WGS sequence"/>
</dbReference>
<feature type="region of interest" description="Disordered" evidence="7">
    <location>
        <begin position="299"/>
        <end position="329"/>
    </location>
</feature>
<keyword evidence="6" id="KW-0175">Coiled coil</keyword>
<evidence type="ECO:0000256" key="6">
    <source>
        <dbReference type="SAM" id="Coils"/>
    </source>
</evidence>
<organism evidence="9 10">
    <name type="scientific">Paragonimus heterotremus</name>
    <dbReference type="NCBI Taxonomy" id="100268"/>
    <lineage>
        <taxon>Eukaryota</taxon>
        <taxon>Metazoa</taxon>
        <taxon>Spiralia</taxon>
        <taxon>Lophotrochozoa</taxon>
        <taxon>Platyhelminthes</taxon>
        <taxon>Trematoda</taxon>
        <taxon>Digenea</taxon>
        <taxon>Plagiorchiida</taxon>
        <taxon>Troglotremata</taxon>
        <taxon>Troglotrematidae</taxon>
        <taxon>Paragonimus</taxon>
    </lineage>
</organism>
<dbReference type="Pfam" id="PF00225">
    <property type="entry name" value="Kinesin"/>
    <property type="match status" value="1"/>
</dbReference>
<evidence type="ECO:0000256" key="1">
    <source>
        <dbReference type="ARBA" id="ARBA00004245"/>
    </source>
</evidence>
<dbReference type="GO" id="GO:0005524">
    <property type="term" value="F:ATP binding"/>
    <property type="evidence" value="ECO:0007669"/>
    <property type="project" value="UniProtKB-UniRule"/>
</dbReference>
<comment type="subcellular location">
    <subcellularLocation>
        <location evidence="1">Cytoplasm</location>
        <location evidence="1">Cytoskeleton</location>
    </subcellularLocation>
</comment>
<keyword evidence="4" id="KW-0206">Cytoskeleton</keyword>
<dbReference type="InterPro" id="IPR036961">
    <property type="entry name" value="Kinesin_motor_dom_sf"/>
</dbReference>
<reference evidence="9" key="1">
    <citation type="submission" date="2019-05" db="EMBL/GenBank/DDBJ databases">
        <title>Annotation for the trematode Paragonimus heterotremus.</title>
        <authorList>
            <person name="Choi Y.-J."/>
        </authorList>
    </citation>
    <scope>NUCLEOTIDE SEQUENCE</scope>
    <source>
        <strain evidence="9">LC</strain>
    </source>
</reference>
<gene>
    <name evidence="9" type="ORF">PHET_06334</name>
</gene>
<feature type="coiled-coil region" evidence="6">
    <location>
        <begin position="260"/>
        <end position="294"/>
    </location>
</feature>
<dbReference type="OrthoDB" id="6240715at2759"/>
<feature type="binding site" evidence="5">
    <location>
        <begin position="480"/>
        <end position="487"/>
    </location>
    <ligand>
        <name>ATP</name>
        <dbReference type="ChEBI" id="CHEBI:30616"/>
    </ligand>
</feature>
<keyword evidence="5" id="KW-0505">Motor protein</keyword>
<keyword evidence="3 5" id="KW-0067">ATP-binding</keyword>
<comment type="similarity">
    <text evidence="5">Belongs to the TRAFAC class myosin-kinesin ATPase superfamily. Kinesin family.</text>
</comment>
<dbReference type="PROSITE" id="PS50067">
    <property type="entry name" value="KINESIN_MOTOR_2"/>
    <property type="match status" value="1"/>
</dbReference>
<name>A0A8J4TEG5_9TREM</name>
<evidence type="ECO:0000313" key="9">
    <source>
        <dbReference type="EMBL" id="KAF5400437.1"/>
    </source>
</evidence>
<comment type="caution">
    <text evidence="9">The sequence shown here is derived from an EMBL/GenBank/DDBJ whole genome shotgun (WGS) entry which is preliminary data.</text>
</comment>
<feature type="region of interest" description="Disordered" evidence="7">
    <location>
        <begin position="1"/>
        <end position="24"/>
    </location>
</feature>
<evidence type="ECO:0000256" key="4">
    <source>
        <dbReference type="ARBA" id="ARBA00023212"/>
    </source>
</evidence>
<feature type="domain" description="Kinesin motor" evidence="8">
    <location>
        <begin position="389"/>
        <end position="749"/>
    </location>
</feature>
<evidence type="ECO:0000256" key="7">
    <source>
        <dbReference type="SAM" id="MobiDB-lite"/>
    </source>
</evidence>
<sequence length="775" mass="87285">MANEPQSMMSSENTSIQPSTTTSGYADNGTSSLAFESTSQCSANEVGDVKYKYFYHRLYKCLCYLEAENRKLLLAIQQKIRVTGEPKRLDELLDEFAFKVASKKDAYEKSLTAQATTEGQQAYMAKRWKMRYLNLLGIASLFESKFRKVLPEEDKKDGQDLLASPSGTNDHQNDEGFFFDEVLSVPWDSHATLETKLQNVVDDIDCEVNDSKRLSSSYEFDDFTIFISSVFIQDLLANHNLHAEEIKRQNEIKSRLFHVLKKTKEQRNQLKKYVTDQEIEIQLLEKNIQDTEALMLLTKQGHTPIGTRQRSRSTRRKDSDKAPSPSSTPILQVREASQEPCLAERREVEKLQAEVKLLEFRKLELEGMLREEEQQRRILSKRLQDLVGTIHVSCRIKPHPNNYLQIVSDDKLLCPKSLPLITNAGKLDNGGPSLSVDQMRCFIFEKVLGPGTGHHEIFKKIAQPLSQCLNGQNMCVMTYGPRKSGKSFTMFGSSVHGQKVGDSVEAIRGIAQDVVHQLISLIRQRTAWTYTVHVQAMYVNDAKVVDLLKDIHCVTTKPPNTCVTEDIPSICSTMRSFELTGGLDFDNFVHEVRDRENSTKGSQPAHLLIQLIIRGIQKCDKNTPVQSTLLLAELASWEKRTNTDEFDMVSTKATPMASESNSHSSEVNTPVVGKSNGGVNQSLLALSRVFTALRKRKMPTFKDTPLTQLFSPVLTGESKCFLIITINSDPNEFTSTLASLQFAQNAMQATPKLVTDQRLKRVTSVCLEQNSCQAG</sequence>
<dbReference type="GO" id="GO:0003777">
    <property type="term" value="F:microtubule motor activity"/>
    <property type="evidence" value="ECO:0007669"/>
    <property type="project" value="InterPro"/>
</dbReference>
<dbReference type="PRINTS" id="PR00380">
    <property type="entry name" value="KINESINHEAVY"/>
</dbReference>
<dbReference type="GO" id="GO:0005856">
    <property type="term" value="C:cytoskeleton"/>
    <property type="evidence" value="ECO:0007669"/>
    <property type="project" value="UniProtKB-SubCell"/>
</dbReference>
<dbReference type="SUPFAM" id="SSF52540">
    <property type="entry name" value="P-loop containing nucleoside triphosphate hydrolases"/>
    <property type="match status" value="1"/>
</dbReference>
<dbReference type="InterPro" id="IPR027640">
    <property type="entry name" value="Kinesin-like_fam"/>
</dbReference>